<dbReference type="PANTHER" id="PTHR12526:SF638">
    <property type="entry name" value="SPORE COAT PROTEIN SA"/>
    <property type="match status" value="1"/>
</dbReference>
<sequence length="368" mass="40859">MKIIVIGTYPPSLINFRGALLARLAQKHDVIALANGASQVIQDELNALGVKYIDYPVSRSGFNPFKDIITLHTYRKLFAVENPDLVLSYTIKPIVWGGIAARLCGVKGFIAMVTGLGYAFQKGGLLKKGLVSLVTNLYKVALKSANAVIFQNPDNLKVFVDESIVPKKKCFLVNGSGVNLEKFTPAPLPVSNSFLLIARLLGDKGIREYYHAAKLVRQLYPQAIFNLVGPTDPSPDGIQFAEVEKWVSEGVIQYHGSTDDVRPFIESSRFFVLPSYHEGLPRTVLEAMAMSRPILTTNVPGCRETVINGENGWMVDKEDAEQLAEKMIWMIEHPKKVDEMAKASLALVREKFDVHKVNEEILKIMEIS</sequence>
<dbReference type="SUPFAM" id="SSF53756">
    <property type="entry name" value="UDP-Glycosyltransferase/glycogen phosphorylase"/>
    <property type="match status" value="1"/>
</dbReference>
<dbReference type="EMBL" id="JBCGCU010000001">
    <property type="protein sequence ID" value="MEM0514217.1"/>
    <property type="molecule type" value="Genomic_DNA"/>
</dbReference>
<dbReference type="Gene3D" id="3.40.50.2000">
    <property type="entry name" value="Glycogen Phosphorylase B"/>
    <property type="match status" value="2"/>
</dbReference>
<keyword evidence="3" id="KW-1185">Reference proteome</keyword>
<dbReference type="Pfam" id="PF13477">
    <property type="entry name" value="Glyco_trans_4_2"/>
    <property type="match status" value="1"/>
</dbReference>
<organism evidence="2 3">
    <name type="scientific">Pseudoalteromonas qingdaonensis</name>
    <dbReference type="NCBI Taxonomy" id="3131913"/>
    <lineage>
        <taxon>Bacteria</taxon>
        <taxon>Pseudomonadati</taxon>
        <taxon>Pseudomonadota</taxon>
        <taxon>Gammaproteobacteria</taxon>
        <taxon>Alteromonadales</taxon>
        <taxon>Pseudoalteromonadaceae</taxon>
        <taxon>Pseudoalteromonas</taxon>
    </lineage>
</organism>
<dbReference type="Proteomes" id="UP001447008">
    <property type="component" value="Unassembled WGS sequence"/>
</dbReference>
<dbReference type="PANTHER" id="PTHR12526">
    <property type="entry name" value="GLYCOSYLTRANSFERASE"/>
    <property type="match status" value="1"/>
</dbReference>
<dbReference type="RefSeq" id="WP_342675740.1">
    <property type="nucleotide sequence ID" value="NZ_JBCGCU010000001.1"/>
</dbReference>
<name>A0ABU9MSD7_9GAMM</name>
<dbReference type="InterPro" id="IPR028098">
    <property type="entry name" value="Glyco_trans_4-like_N"/>
</dbReference>
<gene>
    <name evidence="2" type="ORF">WCN91_01955</name>
</gene>
<evidence type="ECO:0000259" key="1">
    <source>
        <dbReference type="Pfam" id="PF13477"/>
    </source>
</evidence>
<protein>
    <submittedName>
        <fullName evidence="2">Glycosyltransferase family 4 protein</fullName>
    </submittedName>
</protein>
<dbReference type="CDD" id="cd03808">
    <property type="entry name" value="GT4_CapM-like"/>
    <property type="match status" value="1"/>
</dbReference>
<proteinExistence type="predicted"/>
<evidence type="ECO:0000313" key="2">
    <source>
        <dbReference type="EMBL" id="MEM0514217.1"/>
    </source>
</evidence>
<evidence type="ECO:0000313" key="3">
    <source>
        <dbReference type="Proteomes" id="UP001447008"/>
    </source>
</evidence>
<reference evidence="2 3" key="1">
    <citation type="submission" date="2024-03" db="EMBL/GenBank/DDBJ databases">
        <title>Pseudoalteromonas qingdaonensis sp. nov., isolated from the intestines of marine benthic organisms.</title>
        <authorList>
            <person name="Lin X."/>
            <person name="Fang S."/>
            <person name="Hu X."/>
        </authorList>
    </citation>
    <scope>NUCLEOTIDE SEQUENCE [LARGE SCALE GENOMIC DNA]</scope>
    <source>
        <strain evidence="2 3">YIC-827</strain>
    </source>
</reference>
<comment type="caution">
    <text evidence="2">The sequence shown here is derived from an EMBL/GenBank/DDBJ whole genome shotgun (WGS) entry which is preliminary data.</text>
</comment>
<feature type="domain" description="Glycosyltransferase subfamily 4-like N-terminal" evidence="1">
    <location>
        <begin position="24"/>
        <end position="152"/>
    </location>
</feature>
<dbReference type="Pfam" id="PF13692">
    <property type="entry name" value="Glyco_trans_1_4"/>
    <property type="match status" value="1"/>
</dbReference>
<accession>A0ABU9MSD7</accession>